<protein>
    <submittedName>
        <fullName evidence="1">Uncharacterized protein</fullName>
    </submittedName>
</protein>
<organism evidence="1">
    <name type="scientific">uncultured Pleomorphomonas sp</name>
    <dbReference type="NCBI Taxonomy" id="442121"/>
    <lineage>
        <taxon>Bacteria</taxon>
        <taxon>Pseudomonadati</taxon>
        <taxon>Pseudomonadota</taxon>
        <taxon>Alphaproteobacteria</taxon>
        <taxon>Hyphomicrobiales</taxon>
        <taxon>Pleomorphomonadaceae</taxon>
        <taxon>Pleomorphomonas</taxon>
        <taxon>environmental samples</taxon>
    </lineage>
</organism>
<accession>A0A212LQZ4</accession>
<name>A0A212LQZ4_9HYPH</name>
<evidence type="ECO:0000313" key="1">
    <source>
        <dbReference type="EMBL" id="SCM79901.1"/>
    </source>
</evidence>
<dbReference type="RefSeq" id="WP_288198810.1">
    <property type="nucleotide sequence ID" value="NZ_LT608334.1"/>
</dbReference>
<reference evidence="1" key="1">
    <citation type="submission" date="2016-08" db="EMBL/GenBank/DDBJ databases">
        <authorList>
            <person name="Seilhamer J.J."/>
        </authorList>
    </citation>
    <scope>NUCLEOTIDE SEQUENCE</scope>
    <source>
        <strain evidence="1">86</strain>
    </source>
</reference>
<proteinExistence type="predicted"/>
<sequence length="71" mass="8099">MTTFTIFQTAETRERYTVNAESFEEALRLHFDGCSTFKGNETLSTEDIQLVNLETGESKRETDITISEEDA</sequence>
<dbReference type="EMBL" id="FMJD01000013">
    <property type="protein sequence ID" value="SCM79901.1"/>
    <property type="molecule type" value="Genomic_DNA"/>
</dbReference>
<gene>
    <name evidence="1" type="ORF">KL86PLE_90698</name>
</gene>
<dbReference type="AlphaFoldDB" id="A0A212LQZ4"/>